<evidence type="ECO:0000256" key="1">
    <source>
        <dbReference type="SAM" id="MobiDB-lite"/>
    </source>
</evidence>
<proteinExistence type="predicted"/>
<feature type="region of interest" description="Disordered" evidence="1">
    <location>
        <begin position="31"/>
        <end position="66"/>
    </location>
</feature>
<dbReference type="EMBL" id="KN823123">
    <property type="protein sequence ID" value="KIO21912.1"/>
    <property type="molecule type" value="Genomic_DNA"/>
</dbReference>
<evidence type="ECO:0000313" key="2">
    <source>
        <dbReference type="EMBL" id="KIO21912.1"/>
    </source>
</evidence>
<dbReference type="AlphaFoldDB" id="A0A0C3LKP8"/>
<reference evidence="2 3" key="1">
    <citation type="submission" date="2014-04" db="EMBL/GenBank/DDBJ databases">
        <authorList>
            <consortium name="DOE Joint Genome Institute"/>
            <person name="Kuo A."/>
            <person name="Girlanda M."/>
            <person name="Perotto S."/>
            <person name="Kohler A."/>
            <person name="Nagy L.G."/>
            <person name="Floudas D."/>
            <person name="Copeland A."/>
            <person name="Barry K.W."/>
            <person name="Cichocki N."/>
            <person name="Veneault-Fourrey C."/>
            <person name="LaButti K."/>
            <person name="Lindquist E.A."/>
            <person name="Lipzen A."/>
            <person name="Lundell T."/>
            <person name="Morin E."/>
            <person name="Murat C."/>
            <person name="Sun H."/>
            <person name="Tunlid A."/>
            <person name="Henrissat B."/>
            <person name="Grigoriev I.V."/>
            <person name="Hibbett D.S."/>
            <person name="Martin F."/>
            <person name="Nordberg H.P."/>
            <person name="Cantor M.N."/>
            <person name="Hua S.X."/>
        </authorList>
    </citation>
    <scope>NUCLEOTIDE SEQUENCE [LARGE SCALE GENOMIC DNA]</scope>
    <source>
        <strain evidence="2 3">MUT 4182</strain>
    </source>
</reference>
<organism evidence="2 3">
    <name type="scientific">Tulasnella calospora MUT 4182</name>
    <dbReference type="NCBI Taxonomy" id="1051891"/>
    <lineage>
        <taxon>Eukaryota</taxon>
        <taxon>Fungi</taxon>
        <taxon>Dikarya</taxon>
        <taxon>Basidiomycota</taxon>
        <taxon>Agaricomycotina</taxon>
        <taxon>Agaricomycetes</taxon>
        <taxon>Cantharellales</taxon>
        <taxon>Tulasnellaceae</taxon>
        <taxon>Tulasnella</taxon>
    </lineage>
</organism>
<gene>
    <name evidence="2" type="ORF">M407DRAFT_28475</name>
</gene>
<dbReference type="Proteomes" id="UP000054248">
    <property type="component" value="Unassembled WGS sequence"/>
</dbReference>
<name>A0A0C3LKP8_9AGAM</name>
<keyword evidence="3" id="KW-1185">Reference proteome</keyword>
<reference evidence="3" key="2">
    <citation type="submission" date="2015-01" db="EMBL/GenBank/DDBJ databases">
        <title>Evolutionary Origins and Diversification of the Mycorrhizal Mutualists.</title>
        <authorList>
            <consortium name="DOE Joint Genome Institute"/>
            <consortium name="Mycorrhizal Genomics Consortium"/>
            <person name="Kohler A."/>
            <person name="Kuo A."/>
            <person name="Nagy L.G."/>
            <person name="Floudas D."/>
            <person name="Copeland A."/>
            <person name="Barry K.W."/>
            <person name="Cichocki N."/>
            <person name="Veneault-Fourrey C."/>
            <person name="LaButti K."/>
            <person name="Lindquist E.A."/>
            <person name="Lipzen A."/>
            <person name="Lundell T."/>
            <person name="Morin E."/>
            <person name="Murat C."/>
            <person name="Riley R."/>
            <person name="Ohm R."/>
            <person name="Sun H."/>
            <person name="Tunlid A."/>
            <person name="Henrissat B."/>
            <person name="Grigoriev I.V."/>
            <person name="Hibbett D.S."/>
            <person name="Martin F."/>
        </authorList>
    </citation>
    <scope>NUCLEOTIDE SEQUENCE [LARGE SCALE GENOMIC DNA]</scope>
    <source>
        <strain evidence="3">MUT 4182</strain>
    </source>
</reference>
<accession>A0A0C3LKP8</accession>
<protein>
    <submittedName>
        <fullName evidence="2">Uncharacterized protein</fullName>
    </submittedName>
</protein>
<sequence length="133" mass="14552">MFDTATNSYSPPLLFNGKYKPVDAAAFGAPTFIARPGDDPNVTENKDTSQSASPTSPKVRPEQPSLYPSWLQMGVAPQVKRGSRFDCVRCSRGHWADDVGGPCLEGTQSRASIFGEKLNKWNTAHFLEHRPGV</sequence>
<evidence type="ECO:0000313" key="3">
    <source>
        <dbReference type="Proteomes" id="UP000054248"/>
    </source>
</evidence>
<dbReference type="HOGENOM" id="CLU_1908229_0_0_1"/>